<reference evidence="2" key="1">
    <citation type="submission" date="2022-03" db="EMBL/GenBank/DDBJ databases">
        <authorList>
            <person name="Martin H S."/>
        </authorList>
    </citation>
    <scope>NUCLEOTIDE SEQUENCE</scope>
</reference>
<keyword evidence="1" id="KW-0732">Signal</keyword>
<evidence type="ECO:0000313" key="3">
    <source>
        <dbReference type="Proteomes" id="UP000837857"/>
    </source>
</evidence>
<dbReference type="EMBL" id="OW152840">
    <property type="protein sequence ID" value="CAH2061726.1"/>
    <property type="molecule type" value="Genomic_DNA"/>
</dbReference>
<dbReference type="Proteomes" id="UP000837857">
    <property type="component" value="Chromosome 28"/>
</dbReference>
<name>A0ABN8IQK4_9NEOP</name>
<keyword evidence="3" id="KW-1185">Reference proteome</keyword>
<gene>
    <name evidence="2" type="ORF">IPOD504_LOCUS11402</name>
</gene>
<evidence type="ECO:0000256" key="1">
    <source>
        <dbReference type="SAM" id="SignalP"/>
    </source>
</evidence>
<accession>A0ABN8IQK4</accession>
<dbReference type="InterPro" id="IPR015943">
    <property type="entry name" value="WD40/YVTN_repeat-like_dom_sf"/>
</dbReference>
<proteinExistence type="predicted"/>
<evidence type="ECO:0000313" key="2">
    <source>
        <dbReference type="EMBL" id="CAH2061726.1"/>
    </source>
</evidence>
<organism evidence="2 3">
    <name type="scientific">Iphiclides podalirius</name>
    <name type="common">scarce swallowtail</name>
    <dbReference type="NCBI Taxonomy" id="110791"/>
    <lineage>
        <taxon>Eukaryota</taxon>
        <taxon>Metazoa</taxon>
        <taxon>Ecdysozoa</taxon>
        <taxon>Arthropoda</taxon>
        <taxon>Hexapoda</taxon>
        <taxon>Insecta</taxon>
        <taxon>Pterygota</taxon>
        <taxon>Neoptera</taxon>
        <taxon>Endopterygota</taxon>
        <taxon>Lepidoptera</taxon>
        <taxon>Glossata</taxon>
        <taxon>Ditrysia</taxon>
        <taxon>Papilionoidea</taxon>
        <taxon>Papilionidae</taxon>
        <taxon>Papilioninae</taxon>
        <taxon>Iphiclides</taxon>
    </lineage>
</organism>
<feature type="chain" id="PRO_5045390872" description="Ommochrome-binding protein" evidence="1">
    <location>
        <begin position="30"/>
        <end position="284"/>
    </location>
</feature>
<dbReference type="SUPFAM" id="SSF63829">
    <property type="entry name" value="Calcium-dependent phosphotriesterase"/>
    <property type="match status" value="1"/>
</dbReference>
<feature type="non-terminal residue" evidence="2">
    <location>
        <position position="1"/>
    </location>
</feature>
<dbReference type="Gene3D" id="2.130.10.10">
    <property type="entry name" value="YVTN repeat-like/Quinoprotein amine dehydrogenase"/>
    <property type="match status" value="1"/>
</dbReference>
<feature type="signal peptide" evidence="1">
    <location>
        <begin position="1"/>
        <end position="29"/>
    </location>
</feature>
<sequence>MPVGTLSSRTMRTLSALVVSLALLQAAASEEKSCSAVLFDGRPHNEQLLRSGLYKPSSLAVDHKRNALYFSYIPITDRVKYEIAKVDLNTGSFGHVNVDSGYSLAVDQKRHLAYIGTHKGIYKYDSSTNKARLVLPAVTAWKLYFKDALYYIEFVSQALYKYVDGKSTLFEDLAGTKVYYFAIDDDYMVYCDDIGVFGKSRGSSDTVLYAEVRSVNEVREIALDKKGRFFVCFDDGIYRVDKDEQALRKVADVKGAYGMTFDADSQLIYSTENEVVRLVPNNDC</sequence>
<protein>
    <recommendedName>
        <fullName evidence="4">Ommochrome-binding protein</fullName>
    </recommendedName>
</protein>
<evidence type="ECO:0008006" key="4">
    <source>
        <dbReference type="Google" id="ProtNLM"/>
    </source>
</evidence>